<dbReference type="EMBL" id="JWZT01000093">
    <property type="protein sequence ID" value="KII74995.1"/>
    <property type="molecule type" value="Genomic_DNA"/>
</dbReference>
<evidence type="ECO:0000313" key="2">
    <source>
        <dbReference type="EMBL" id="KII74995.1"/>
    </source>
</evidence>
<protein>
    <submittedName>
        <fullName evidence="2">Uncharacterized protein</fullName>
    </submittedName>
</protein>
<keyword evidence="1" id="KW-0472">Membrane</keyword>
<accession>A0A0C2NF52</accession>
<dbReference type="Proteomes" id="UP000031668">
    <property type="component" value="Unassembled WGS sequence"/>
</dbReference>
<comment type="caution">
    <text evidence="2">The sequence shown here is derived from an EMBL/GenBank/DDBJ whole genome shotgun (WGS) entry which is preliminary data.</text>
</comment>
<feature type="transmembrane region" description="Helical" evidence="1">
    <location>
        <begin position="36"/>
        <end position="56"/>
    </location>
</feature>
<organism evidence="2 3">
    <name type="scientific">Thelohanellus kitauei</name>
    <name type="common">Myxosporean</name>
    <dbReference type="NCBI Taxonomy" id="669202"/>
    <lineage>
        <taxon>Eukaryota</taxon>
        <taxon>Metazoa</taxon>
        <taxon>Cnidaria</taxon>
        <taxon>Myxozoa</taxon>
        <taxon>Myxosporea</taxon>
        <taxon>Bivalvulida</taxon>
        <taxon>Platysporina</taxon>
        <taxon>Myxobolidae</taxon>
        <taxon>Thelohanellus</taxon>
    </lineage>
</organism>
<gene>
    <name evidence="2" type="ORF">RF11_08908</name>
</gene>
<proteinExistence type="predicted"/>
<sequence>MQVYNIPKLFDKVKYKIEVTDPTRDVQTASEDGSEVFATFLLVVIMLTTATGILIGDRPKTLRAFLRQNAKHSIENNATMTETTITCMNVIYLIMKIPGTDTTDPSHSHYGTEIPTQPSQISQTNDVLLGEQYLDIRKR</sequence>
<keyword evidence="3" id="KW-1185">Reference proteome</keyword>
<name>A0A0C2NF52_THEKT</name>
<keyword evidence="1" id="KW-1133">Transmembrane helix</keyword>
<keyword evidence="1" id="KW-0812">Transmembrane</keyword>
<evidence type="ECO:0000256" key="1">
    <source>
        <dbReference type="SAM" id="Phobius"/>
    </source>
</evidence>
<reference evidence="2 3" key="1">
    <citation type="journal article" date="2014" name="Genome Biol. Evol.">
        <title>The genome of the myxosporean Thelohanellus kitauei shows adaptations to nutrient acquisition within its fish host.</title>
        <authorList>
            <person name="Yang Y."/>
            <person name="Xiong J."/>
            <person name="Zhou Z."/>
            <person name="Huo F."/>
            <person name="Miao W."/>
            <person name="Ran C."/>
            <person name="Liu Y."/>
            <person name="Zhang J."/>
            <person name="Feng J."/>
            <person name="Wang M."/>
            <person name="Wang M."/>
            <person name="Wang L."/>
            <person name="Yao B."/>
        </authorList>
    </citation>
    <scope>NUCLEOTIDE SEQUENCE [LARGE SCALE GENOMIC DNA]</scope>
    <source>
        <strain evidence="2">Wuqing</strain>
    </source>
</reference>
<dbReference type="AlphaFoldDB" id="A0A0C2NF52"/>
<evidence type="ECO:0000313" key="3">
    <source>
        <dbReference type="Proteomes" id="UP000031668"/>
    </source>
</evidence>